<dbReference type="GO" id="GO:0052621">
    <property type="term" value="F:diguanylate cyclase activity"/>
    <property type="evidence" value="ECO:0007669"/>
    <property type="project" value="UniProtKB-EC"/>
</dbReference>
<dbReference type="EC" id="2.7.7.65" evidence="2"/>
<dbReference type="EMBL" id="CP118988">
    <property type="protein sequence ID" value="WED77954.1"/>
    <property type="molecule type" value="Genomic_DNA"/>
</dbReference>
<evidence type="ECO:0000313" key="2">
    <source>
        <dbReference type="EMBL" id="WED77954.1"/>
    </source>
</evidence>
<sequence length="52" mass="6020">MAWQWDQLSLTISPRCASMKGQESIDYLLMMADRALYQAKEQGRNRVVISTQ</sequence>
<proteinExistence type="predicted"/>
<dbReference type="Proteomes" id="UP001213721">
    <property type="component" value="Chromosome"/>
</dbReference>
<dbReference type="InterPro" id="IPR029787">
    <property type="entry name" value="Nucleotide_cyclase"/>
</dbReference>
<dbReference type="Pfam" id="PF00990">
    <property type="entry name" value="GGDEF"/>
    <property type="match status" value="1"/>
</dbReference>
<accession>A0AAX3NUY9</accession>
<dbReference type="RefSeq" id="WP_275057735.1">
    <property type="nucleotide sequence ID" value="NZ_CP118988.1"/>
</dbReference>
<dbReference type="Gene3D" id="3.30.70.270">
    <property type="match status" value="1"/>
</dbReference>
<feature type="domain" description="GGDEF" evidence="1">
    <location>
        <begin position="1"/>
        <end position="52"/>
    </location>
</feature>
<name>A0AAX3NUY9_9GAMM</name>
<organism evidence="2 3">
    <name type="scientific">Aeromonas allosaccharophila</name>
    <dbReference type="NCBI Taxonomy" id="656"/>
    <lineage>
        <taxon>Bacteria</taxon>
        <taxon>Pseudomonadati</taxon>
        <taxon>Pseudomonadota</taxon>
        <taxon>Gammaproteobacteria</taxon>
        <taxon>Aeromonadales</taxon>
        <taxon>Aeromonadaceae</taxon>
        <taxon>Aeromonas</taxon>
    </lineage>
</organism>
<evidence type="ECO:0000313" key="3">
    <source>
        <dbReference type="Proteomes" id="UP001213721"/>
    </source>
</evidence>
<gene>
    <name evidence="2" type="ORF">PYU98_06940</name>
</gene>
<dbReference type="AlphaFoldDB" id="A0AAX3NUY9"/>
<evidence type="ECO:0000259" key="1">
    <source>
        <dbReference type="PROSITE" id="PS50887"/>
    </source>
</evidence>
<dbReference type="InterPro" id="IPR000160">
    <property type="entry name" value="GGDEF_dom"/>
</dbReference>
<keyword evidence="2" id="KW-0548">Nucleotidyltransferase</keyword>
<dbReference type="InterPro" id="IPR043128">
    <property type="entry name" value="Rev_trsase/Diguanyl_cyclase"/>
</dbReference>
<dbReference type="PROSITE" id="PS50887">
    <property type="entry name" value="GGDEF"/>
    <property type="match status" value="1"/>
</dbReference>
<dbReference type="SUPFAM" id="SSF55073">
    <property type="entry name" value="Nucleotide cyclase"/>
    <property type="match status" value="1"/>
</dbReference>
<reference evidence="2" key="1">
    <citation type="submission" date="2023-02" db="EMBL/GenBank/DDBJ databases">
        <title>The sequence of Aeromonas allosaccharophila K520.</title>
        <authorList>
            <person name="Luo X."/>
        </authorList>
    </citation>
    <scope>NUCLEOTIDE SEQUENCE</scope>
    <source>
        <strain evidence="2">K520</strain>
    </source>
</reference>
<keyword evidence="2" id="KW-0808">Transferase</keyword>
<protein>
    <submittedName>
        <fullName evidence="2">Diguanylate cyclase</fullName>
        <ecNumber evidence="2">2.7.7.65</ecNumber>
    </submittedName>
</protein>